<protein>
    <submittedName>
        <fullName evidence="1">Uncharacterized protein</fullName>
    </submittedName>
</protein>
<gene>
    <name evidence="1" type="ORF">PPRIM_AZ9-3.1.T2380002</name>
</gene>
<keyword evidence="2" id="KW-1185">Reference proteome</keyword>
<dbReference type="AlphaFoldDB" id="A0A8S1QRN5"/>
<reference evidence="1" key="1">
    <citation type="submission" date="2021-01" db="EMBL/GenBank/DDBJ databases">
        <authorList>
            <consortium name="Genoscope - CEA"/>
            <person name="William W."/>
        </authorList>
    </citation>
    <scope>NUCLEOTIDE SEQUENCE</scope>
</reference>
<name>A0A8S1QRN5_PARPR</name>
<dbReference type="PANTHER" id="PTHR33706">
    <property type="entry name" value="MORN VARIANT REPEAT PROTEIN"/>
    <property type="match status" value="1"/>
</dbReference>
<dbReference type="PANTHER" id="PTHR33706:SF1">
    <property type="entry name" value="TPR REPEAT PROTEIN"/>
    <property type="match status" value="1"/>
</dbReference>
<dbReference type="EMBL" id="CAJJDM010000247">
    <property type="protein sequence ID" value="CAD8118409.1"/>
    <property type="molecule type" value="Genomic_DNA"/>
</dbReference>
<sequence>MGITCSNQQNKNLNFKDSHRCSVEQIEPLNKNNKNQYANQEHECTIWNYHQKRWCLEKFQIILTQQQEVKYIFKGQILRIEQLNDSFMRPQVLTNLEQIQYLQWCGNFGKMNLQKFGKWTANWRGKKMLNVGGYYSEDGSKQGIWKEITKNYCSLCKIYEIGVYKNNQKIGLWNYVYKNKKIGGGFFNSLSQKNGKWIELSEGFHINDQITFNCEYKNGQRVGIYEIWSRDDMKSNNKQIGGGLYLVRDSQIKSGFWVEISEGLNTNSKVTYHGEYKNGNRFGQWDIIYQSEKIGGGQYDENCDGIQQGNWVEIWNGFNYSSQVTYHGQYKNGKKIGQWDIMYQSEKIGGGWYDENCDGIQQGNWVEIWNGFNHISQVTYHGQYENGKKIGQWDIKQKKKIRKLQKVLHFRSNGQDNVIDDGIILENQGDILDGFNQDSQENTQNQKDTQADQWVFRNQIVQQIVNKKIGGGSYGNGVKMGYWLDLWDGYNCFTEVTYYGQYNSGKKIGRWNILYQNKIDGIQALKIGGGQFDETNGSIKFGIWEEIFEGFNEDSPFIYYGQYRNGIKYGRWDMFKINDQNTFELKSSVTFDDKGIQISQRDQYKIQFNNISSNIQLRGKNLFGNKIGRWDIMQGNEKIFNNLLFIILVEVDNTNRDVNRDIGLKYQINIQINYKQYRMENIQMVKRLVYGRK</sequence>
<organism evidence="1 2">
    <name type="scientific">Paramecium primaurelia</name>
    <dbReference type="NCBI Taxonomy" id="5886"/>
    <lineage>
        <taxon>Eukaryota</taxon>
        <taxon>Sar</taxon>
        <taxon>Alveolata</taxon>
        <taxon>Ciliophora</taxon>
        <taxon>Intramacronucleata</taxon>
        <taxon>Oligohymenophorea</taxon>
        <taxon>Peniculida</taxon>
        <taxon>Parameciidae</taxon>
        <taxon>Paramecium</taxon>
    </lineage>
</organism>
<evidence type="ECO:0000313" key="2">
    <source>
        <dbReference type="Proteomes" id="UP000688137"/>
    </source>
</evidence>
<comment type="caution">
    <text evidence="1">The sequence shown here is derived from an EMBL/GenBank/DDBJ whole genome shotgun (WGS) entry which is preliminary data.</text>
</comment>
<proteinExistence type="predicted"/>
<dbReference type="Proteomes" id="UP000688137">
    <property type="component" value="Unassembled WGS sequence"/>
</dbReference>
<accession>A0A8S1QRN5</accession>
<evidence type="ECO:0000313" key="1">
    <source>
        <dbReference type="EMBL" id="CAD8118409.1"/>
    </source>
</evidence>